<organism evidence="1 2">
    <name type="scientific">Kaistia geumhonensis</name>
    <dbReference type="NCBI Taxonomy" id="410839"/>
    <lineage>
        <taxon>Bacteria</taxon>
        <taxon>Pseudomonadati</taxon>
        <taxon>Pseudomonadota</taxon>
        <taxon>Alphaproteobacteria</taxon>
        <taxon>Hyphomicrobiales</taxon>
        <taxon>Kaistiaceae</taxon>
        <taxon>Kaistia</taxon>
    </lineage>
</organism>
<name>A0ABU0MAT0_9HYPH</name>
<dbReference type="RefSeq" id="WP_266283502.1">
    <property type="nucleotide sequence ID" value="NZ_JAPKNF010000003.1"/>
</dbReference>
<dbReference type="Proteomes" id="UP001223743">
    <property type="component" value="Unassembled WGS sequence"/>
</dbReference>
<sequence>MAEPDDEGQGLDDFTEQEKALLRRVDELIAVHGGDLRAVIETLLMAYDDRVEQVSFGFVRGRGRGG</sequence>
<proteinExistence type="predicted"/>
<reference evidence="1 2" key="1">
    <citation type="submission" date="2023-07" db="EMBL/GenBank/DDBJ databases">
        <title>Genomic Encyclopedia of Type Strains, Phase IV (KMG-IV): sequencing the most valuable type-strain genomes for metagenomic binning, comparative biology and taxonomic classification.</title>
        <authorList>
            <person name="Goeker M."/>
        </authorList>
    </citation>
    <scope>NUCLEOTIDE SEQUENCE [LARGE SCALE GENOMIC DNA]</scope>
    <source>
        <strain evidence="1 2">B1-1</strain>
    </source>
</reference>
<dbReference type="EMBL" id="JAUSWJ010000001">
    <property type="protein sequence ID" value="MDQ0518080.1"/>
    <property type="molecule type" value="Genomic_DNA"/>
</dbReference>
<evidence type="ECO:0000313" key="2">
    <source>
        <dbReference type="Proteomes" id="UP001223743"/>
    </source>
</evidence>
<protein>
    <submittedName>
        <fullName evidence="1">Uncharacterized protein</fullName>
    </submittedName>
</protein>
<accession>A0ABU0MAT0</accession>
<evidence type="ECO:0000313" key="1">
    <source>
        <dbReference type="EMBL" id="MDQ0518080.1"/>
    </source>
</evidence>
<keyword evidence="2" id="KW-1185">Reference proteome</keyword>
<gene>
    <name evidence="1" type="ORF">QO015_003693</name>
</gene>
<comment type="caution">
    <text evidence="1">The sequence shown here is derived from an EMBL/GenBank/DDBJ whole genome shotgun (WGS) entry which is preliminary data.</text>
</comment>